<organism evidence="1 2">
    <name type="scientific">Agrobacterium phage Atu_ph07</name>
    <dbReference type="NCBI Taxonomy" id="2024264"/>
    <lineage>
        <taxon>Viruses</taxon>
        <taxon>Duplodnaviria</taxon>
        <taxon>Heunggongvirae</taxon>
        <taxon>Uroviricota</taxon>
        <taxon>Caudoviricetes</taxon>
        <taxon>Polybotosvirus</taxon>
        <taxon>Polybotosvirus Atuph07</taxon>
    </lineage>
</organism>
<dbReference type="GeneID" id="40088347"/>
<reference evidence="1 2" key="1">
    <citation type="submission" date="2017-06" db="EMBL/GenBank/DDBJ databases">
        <authorList>
            <person name="Kim H.J."/>
            <person name="Triplett B.A."/>
        </authorList>
    </citation>
    <scope>NUCLEOTIDE SEQUENCE [LARGE SCALE GENOMIC DNA]</scope>
</reference>
<dbReference type="EMBL" id="MF403008">
    <property type="protein sequence ID" value="AUZ95103.1"/>
    <property type="molecule type" value="Genomic_DNA"/>
</dbReference>
<keyword evidence="2" id="KW-1185">Reference proteome</keyword>
<evidence type="ECO:0000313" key="2">
    <source>
        <dbReference type="Proteomes" id="UP000223025"/>
    </source>
</evidence>
<evidence type="ECO:0000313" key="1">
    <source>
        <dbReference type="EMBL" id="AUZ95103.1"/>
    </source>
</evidence>
<name>A0A2L0UZZ4_9CAUD</name>
<dbReference type="RefSeq" id="YP_009612009.1">
    <property type="nucleotide sequence ID" value="NC_042013.1"/>
</dbReference>
<protein>
    <submittedName>
        <fullName evidence="1">Uncharacterized protein</fullName>
    </submittedName>
</protein>
<proteinExistence type="predicted"/>
<sequence>MNDEWKIVGKTEIDFTDLFPYKPIISPTRGFKITPLRGQTMSQYGELEIITVGKNDNFSSSYKITHYMNACAMILPFFDFEGFDNE</sequence>
<dbReference type="Proteomes" id="UP000223025">
    <property type="component" value="Segment"/>
</dbReference>
<accession>A0A2L0UZZ4</accession>
<dbReference type="KEGG" id="vg:40088347"/>